<evidence type="ECO:0000313" key="13">
    <source>
        <dbReference type="Proteomes" id="UP000095284"/>
    </source>
</evidence>
<organism evidence="13 15">
    <name type="scientific">Bursaphelenchus xylophilus</name>
    <name type="common">Pinewood nematode worm</name>
    <name type="synonym">Aphelenchoides xylophilus</name>
    <dbReference type="NCBI Taxonomy" id="6326"/>
    <lineage>
        <taxon>Eukaryota</taxon>
        <taxon>Metazoa</taxon>
        <taxon>Ecdysozoa</taxon>
        <taxon>Nematoda</taxon>
        <taxon>Chromadorea</taxon>
        <taxon>Rhabditida</taxon>
        <taxon>Tylenchina</taxon>
        <taxon>Tylenchomorpha</taxon>
        <taxon>Aphelenchoidea</taxon>
        <taxon>Aphelenchoididae</taxon>
        <taxon>Bursaphelenchus</taxon>
    </lineage>
</organism>
<dbReference type="PANTHER" id="PTHR11214:SF364">
    <property type="entry name" value="HEXOSYLTRANSFERASE"/>
    <property type="match status" value="1"/>
</dbReference>
<evidence type="ECO:0000256" key="10">
    <source>
        <dbReference type="RuleBase" id="RU363063"/>
    </source>
</evidence>
<evidence type="ECO:0000256" key="1">
    <source>
        <dbReference type="ARBA" id="ARBA00004323"/>
    </source>
</evidence>
<keyword evidence="4" id="KW-0808">Transferase</keyword>
<keyword evidence="7" id="KW-1133">Transmembrane helix</keyword>
<evidence type="ECO:0000256" key="9">
    <source>
        <dbReference type="ARBA" id="ARBA00023136"/>
    </source>
</evidence>
<reference evidence="12" key="2">
    <citation type="submission" date="2020-08" db="EMBL/GenBank/DDBJ databases">
        <authorList>
            <person name="Kikuchi T."/>
        </authorList>
    </citation>
    <scope>NUCLEOTIDE SEQUENCE</scope>
    <source>
        <strain evidence="11">Ka4C1</strain>
    </source>
</reference>
<dbReference type="EMBL" id="CAJFDI010000005">
    <property type="protein sequence ID" value="CAD5229781.1"/>
    <property type="molecule type" value="Genomic_DNA"/>
</dbReference>
<keyword evidence="6" id="KW-0735">Signal-anchor</keyword>
<dbReference type="EMBL" id="CAJFCV020000005">
    <property type="protein sequence ID" value="CAG9120514.1"/>
    <property type="molecule type" value="Genomic_DNA"/>
</dbReference>
<dbReference type="Gene3D" id="3.90.550.50">
    <property type="match status" value="1"/>
</dbReference>
<sequence>MKFAQFLPACLVLAIIGRLIFKLVVIKTPCRKNVDFQWNRVLFLNDSDVSNVDFTRDSIEWPEDTILPIDKCNVERLYVIVVHSAIGNADRRNRLRGIIESLEGERPHLIFSIGRTRNTTLQNEVENESKIFKDLLQTHSLDDYRLLPSKAHSWIRFLSQNCTNKIKFVLKIDDDVNVNFNLFKEFLETRETRKQQVLCSPFKHIADRRKKSTWYLSEKEFRHRNLGYFCAGLAYIISADLLPNMLRNSAYRRVVWLDDWYVTHSLLVGETVKIYDISSLYFVSETIQDAYRQLSQIKMGLRPIPMFSHLRPRKFFDQQRQSYLWEQSQQCLLQLDEDDELLESEAEQARKASTLNNIFIVQ</sequence>
<dbReference type="Proteomes" id="UP000659654">
    <property type="component" value="Unassembled WGS sequence"/>
</dbReference>
<evidence type="ECO:0000313" key="12">
    <source>
        <dbReference type="EMBL" id="CAG9120514.1"/>
    </source>
</evidence>
<gene>
    <name evidence="11" type="ORF">BXYJ_LOCUS10659</name>
</gene>
<keyword evidence="14" id="KW-1185">Reference proteome</keyword>
<evidence type="ECO:0000256" key="8">
    <source>
        <dbReference type="ARBA" id="ARBA00023034"/>
    </source>
</evidence>
<dbReference type="Proteomes" id="UP000582659">
    <property type="component" value="Unassembled WGS sequence"/>
</dbReference>
<protein>
    <recommendedName>
        <fullName evidence="10">Hexosyltransferase</fullName>
        <ecNumber evidence="10">2.4.1.-</ecNumber>
    </recommendedName>
</protein>
<evidence type="ECO:0000256" key="6">
    <source>
        <dbReference type="ARBA" id="ARBA00022968"/>
    </source>
</evidence>
<keyword evidence="5" id="KW-0812">Transmembrane</keyword>
<evidence type="ECO:0000256" key="7">
    <source>
        <dbReference type="ARBA" id="ARBA00022989"/>
    </source>
</evidence>
<reference evidence="15" key="1">
    <citation type="submission" date="2016-11" db="UniProtKB">
        <authorList>
            <consortium name="WormBaseParasite"/>
        </authorList>
    </citation>
    <scope>IDENTIFICATION</scope>
</reference>
<dbReference type="WBParaSite" id="BXY_0864100.1">
    <property type="protein sequence ID" value="BXY_0864100.1"/>
    <property type="gene ID" value="BXY_0864100"/>
</dbReference>
<evidence type="ECO:0000256" key="5">
    <source>
        <dbReference type="ARBA" id="ARBA00022692"/>
    </source>
</evidence>
<evidence type="ECO:0000313" key="11">
    <source>
        <dbReference type="EMBL" id="CAD5229781.1"/>
    </source>
</evidence>
<evidence type="ECO:0000313" key="14">
    <source>
        <dbReference type="Proteomes" id="UP000659654"/>
    </source>
</evidence>
<dbReference type="PANTHER" id="PTHR11214">
    <property type="entry name" value="BETA-1,3-N-ACETYLGLUCOSAMINYLTRANSFERASE"/>
    <property type="match status" value="1"/>
</dbReference>
<evidence type="ECO:0000256" key="2">
    <source>
        <dbReference type="ARBA" id="ARBA00008661"/>
    </source>
</evidence>
<keyword evidence="8 10" id="KW-0333">Golgi apparatus</keyword>
<dbReference type="GO" id="GO:0000139">
    <property type="term" value="C:Golgi membrane"/>
    <property type="evidence" value="ECO:0007669"/>
    <property type="project" value="UniProtKB-SubCell"/>
</dbReference>
<comment type="similarity">
    <text evidence="2 10">Belongs to the glycosyltransferase 31 family.</text>
</comment>
<proteinExistence type="inferred from homology"/>
<dbReference type="OrthoDB" id="6381420at2759"/>
<dbReference type="AlphaFoldDB" id="A0A1I7S6K3"/>
<keyword evidence="9" id="KW-0472">Membrane</keyword>
<name>A0A1I7S6K3_BURXY</name>
<comment type="subcellular location">
    <subcellularLocation>
        <location evidence="1 10">Golgi apparatus membrane</location>
        <topology evidence="1 10">Single-pass type II membrane protein</topology>
    </subcellularLocation>
</comment>
<evidence type="ECO:0000256" key="4">
    <source>
        <dbReference type="ARBA" id="ARBA00022679"/>
    </source>
</evidence>
<dbReference type="Pfam" id="PF01762">
    <property type="entry name" value="Galactosyl_T"/>
    <property type="match status" value="1"/>
</dbReference>
<evidence type="ECO:0000256" key="3">
    <source>
        <dbReference type="ARBA" id="ARBA00022676"/>
    </source>
</evidence>
<dbReference type="SMR" id="A0A1I7S6K3"/>
<evidence type="ECO:0000313" key="15">
    <source>
        <dbReference type="WBParaSite" id="BXY_0864100.1"/>
    </source>
</evidence>
<dbReference type="GO" id="GO:0006493">
    <property type="term" value="P:protein O-linked glycosylation"/>
    <property type="evidence" value="ECO:0007669"/>
    <property type="project" value="TreeGrafter"/>
</dbReference>
<dbReference type="Proteomes" id="UP000095284">
    <property type="component" value="Unplaced"/>
</dbReference>
<dbReference type="InterPro" id="IPR002659">
    <property type="entry name" value="Glyco_trans_31"/>
</dbReference>
<accession>A0A1I7S6K3</accession>
<keyword evidence="3 10" id="KW-0328">Glycosyltransferase</keyword>
<dbReference type="eggNOG" id="KOG2287">
    <property type="taxonomic scope" value="Eukaryota"/>
</dbReference>
<dbReference type="GO" id="GO:0016758">
    <property type="term" value="F:hexosyltransferase activity"/>
    <property type="evidence" value="ECO:0007669"/>
    <property type="project" value="InterPro"/>
</dbReference>
<dbReference type="EC" id="2.4.1.-" evidence="10"/>